<dbReference type="KEGG" id="kaf:KAFR_0J01110"/>
<dbReference type="InterPro" id="IPR020422">
    <property type="entry name" value="TYR_PHOSPHATASE_DUAL_dom"/>
</dbReference>
<dbReference type="GeneID" id="13886544"/>
<dbReference type="SUPFAM" id="SSF52799">
    <property type="entry name" value="(Phosphotyrosine protein) phosphatases II"/>
    <property type="match status" value="1"/>
</dbReference>
<sequence length="430" mass="47796">MLESIASPSTTERIINVSRSPKTLHKRNTKNLSLSIDRSNISEAIPETSMNCTFNGTEKACLNAAPRVIGTMQNDSYNISSCNNINDQDTNEKTDAAPVLAPNKKGDASIYTLSAASKSTSASPIYASFKCNESGKLNRNHSMSLSIKTKNLRTHSRNRSQTITAASLKAHTSALSSNEKATTVWVFPESEQRLNNSLTNHTSNNNVDFIHSEIYNQNAYPNGPLLVIPPNIYLYSEPKIEDILGFDLVINVAEEVPDLLDDINKHGRHIVYYHVKWSHNSSIVENLKGLTELVHQYDVQNKKILIHCQCGISRSASLIVGYIMRYNNLNLNDAYSKLKLVAKEISPNMGLIFQLMEWNERLNSEINNDLSSESPNFLFDITSDAATNSKVIINDALSDLDTLFGEDQKNGNIVTINELDSNELISTNNL</sequence>
<feature type="domain" description="Tyrosine-protein phosphatase" evidence="5">
    <location>
        <begin position="223"/>
        <end position="364"/>
    </location>
</feature>
<dbReference type="GO" id="GO:0033550">
    <property type="term" value="F:MAP kinase tyrosine phosphatase activity"/>
    <property type="evidence" value="ECO:0007669"/>
    <property type="project" value="TreeGrafter"/>
</dbReference>
<dbReference type="STRING" id="1071382.H2B0M8"/>
<evidence type="ECO:0000313" key="8">
    <source>
        <dbReference type="Proteomes" id="UP000005220"/>
    </source>
</evidence>
<evidence type="ECO:0000256" key="3">
    <source>
        <dbReference type="ARBA" id="ARBA00022801"/>
    </source>
</evidence>
<dbReference type="CDD" id="cd14521">
    <property type="entry name" value="DSP_fungal_SDP1-like"/>
    <property type="match status" value="1"/>
</dbReference>
<evidence type="ECO:0000259" key="6">
    <source>
        <dbReference type="PROSITE" id="PS50056"/>
    </source>
</evidence>
<dbReference type="OrthoDB" id="426001at2759"/>
<evidence type="ECO:0000256" key="4">
    <source>
        <dbReference type="ARBA" id="ARBA00022912"/>
    </source>
</evidence>
<comment type="similarity">
    <text evidence="1">Belongs to the protein-tyrosine phosphatase family. Non-receptor class dual specificity subfamily.</text>
</comment>
<proteinExistence type="inferred from homology"/>
<keyword evidence="3" id="KW-0378">Hydrolase</keyword>
<gene>
    <name evidence="7" type="primary">KAFR0J01110</name>
    <name evidence="7" type="ORF">KAFR_0J01110</name>
</gene>
<dbReference type="InParanoid" id="H2B0M8"/>
<protein>
    <recommendedName>
        <fullName evidence="2">protein-tyrosine-phosphatase</fullName>
        <ecNumber evidence="2">3.1.3.48</ecNumber>
    </recommendedName>
</protein>
<dbReference type="InterPro" id="IPR000387">
    <property type="entry name" value="Tyr_Pase_dom"/>
</dbReference>
<evidence type="ECO:0000259" key="5">
    <source>
        <dbReference type="PROSITE" id="PS50054"/>
    </source>
</evidence>
<dbReference type="Pfam" id="PF00782">
    <property type="entry name" value="DSPc"/>
    <property type="match status" value="1"/>
</dbReference>
<dbReference type="PROSITE" id="PS50056">
    <property type="entry name" value="TYR_PHOSPHATASE_2"/>
    <property type="match status" value="1"/>
</dbReference>
<dbReference type="AlphaFoldDB" id="H2B0M8"/>
<dbReference type="Proteomes" id="UP000005220">
    <property type="component" value="Chromosome 10"/>
</dbReference>
<dbReference type="GO" id="GO:0005829">
    <property type="term" value="C:cytosol"/>
    <property type="evidence" value="ECO:0007669"/>
    <property type="project" value="TreeGrafter"/>
</dbReference>
<dbReference type="PANTHER" id="PTHR10159:SF519">
    <property type="entry name" value="DUAL SPECIFICITY PROTEIN PHOSPHATASE MPK3"/>
    <property type="match status" value="1"/>
</dbReference>
<name>H2B0M8_KAZAF</name>
<feature type="domain" description="Tyrosine specific protein phosphatases" evidence="6">
    <location>
        <begin position="281"/>
        <end position="339"/>
    </location>
</feature>
<dbReference type="RefSeq" id="XP_003959313.1">
    <property type="nucleotide sequence ID" value="XM_003959264.1"/>
</dbReference>
<dbReference type="eggNOG" id="KOG1716">
    <property type="taxonomic scope" value="Eukaryota"/>
</dbReference>
<dbReference type="InterPro" id="IPR029021">
    <property type="entry name" value="Prot-tyrosine_phosphatase-like"/>
</dbReference>
<dbReference type="HOGENOM" id="CLU_036115_0_0_1"/>
<dbReference type="FunCoup" id="H2B0M8">
    <property type="interactions" value="135"/>
</dbReference>
<dbReference type="PANTHER" id="PTHR10159">
    <property type="entry name" value="DUAL SPECIFICITY PROTEIN PHOSPHATASE"/>
    <property type="match status" value="1"/>
</dbReference>
<dbReference type="PROSITE" id="PS00383">
    <property type="entry name" value="TYR_PHOSPHATASE_1"/>
    <property type="match status" value="1"/>
</dbReference>
<accession>H2B0M8</accession>
<dbReference type="GO" id="GO:0017017">
    <property type="term" value="F:MAP kinase tyrosine/serine/threonine phosphatase activity"/>
    <property type="evidence" value="ECO:0007669"/>
    <property type="project" value="TreeGrafter"/>
</dbReference>
<evidence type="ECO:0000313" key="7">
    <source>
        <dbReference type="EMBL" id="CCF60178.1"/>
    </source>
</evidence>
<keyword evidence="4" id="KW-0904">Protein phosphatase</keyword>
<dbReference type="GO" id="GO:0043409">
    <property type="term" value="P:negative regulation of MAPK cascade"/>
    <property type="evidence" value="ECO:0007669"/>
    <property type="project" value="TreeGrafter"/>
</dbReference>
<dbReference type="PROSITE" id="PS50054">
    <property type="entry name" value="TYR_PHOSPHATASE_DUAL"/>
    <property type="match status" value="1"/>
</dbReference>
<dbReference type="Gene3D" id="3.90.190.10">
    <property type="entry name" value="Protein tyrosine phosphatase superfamily"/>
    <property type="match status" value="1"/>
</dbReference>
<dbReference type="GO" id="GO:0008330">
    <property type="term" value="F:protein tyrosine/threonine phosphatase activity"/>
    <property type="evidence" value="ECO:0007669"/>
    <property type="project" value="TreeGrafter"/>
</dbReference>
<dbReference type="InterPro" id="IPR000340">
    <property type="entry name" value="Dual-sp_phosphatase_cat-dom"/>
</dbReference>
<keyword evidence="8" id="KW-1185">Reference proteome</keyword>
<reference evidence="7 8" key="1">
    <citation type="journal article" date="2011" name="Proc. Natl. Acad. Sci. U.S.A.">
        <title>Evolutionary erosion of yeast sex chromosomes by mating-type switching accidents.</title>
        <authorList>
            <person name="Gordon J.L."/>
            <person name="Armisen D."/>
            <person name="Proux-Wera E."/>
            <person name="Oheigeartaigh S.S."/>
            <person name="Byrne K.P."/>
            <person name="Wolfe K.H."/>
        </authorList>
    </citation>
    <scope>NUCLEOTIDE SEQUENCE [LARGE SCALE GENOMIC DNA]</scope>
    <source>
        <strain evidence="8">ATCC 22294 / BCRC 22015 / CBS 2517 / CECT 1963 / NBRC 1671 / NRRL Y-8276</strain>
    </source>
</reference>
<evidence type="ECO:0000256" key="1">
    <source>
        <dbReference type="ARBA" id="ARBA00008601"/>
    </source>
</evidence>
<organism evidence="7 8">
    <name type="scientific">Kazachstania africana (strain ATCC 22294 / BCRC 22015 / CBS 2517 / CECT 1963 / NBRC 1671 / NRRL Y-8276)</name>
    <name type="common">Yeast</name>
    <name type="synonym">Kluyveromyces africanus</name>
    <dbReference type="NCBI Taxonomy" id="1071382"/>
    <lineage>
        <taxon>Eukaryota</taxon>
        <taxon>Fungi</taxon>
        <taxon>Dikarya</taxon>
        <taxon>Ascomycota</taxon>
        <taxon>Saccharomycotina</taxon>
        <taxon>Saccharomycetes</taxon>
        <taxon>Saccharomycetales</taxon>
        <taxon>Saccharomycetaceae</taxon>
        <taxon>Kazachstania</taxon>
    </lineage>
</organism>
<dbReference type="SMART" id="SM00195">
    <property type="entry name" value="DSPc"/>
    <property type="match status" value="1"/>
</dbReference>
<dbReference type="EMBL" id="HE650830">
    <property type="protein sequence ID" value="CCF60178.1"/>
    <property type="molecule type" value="Genomic_DNA"/>
</dbReference>
<dbReference type="GO" id="GO:0005634">
    <property type="term" value="C:nucleus"/>
    <property type="evidence" value="ECO:0007669"/>
    <property type="project" value="TreeGrafter"/>
</dbReference>
<dbReference type="EC" id="3.1.3.48" evidence="2"/>
<evidence type="ECO:0000256" key="2">
    <source>
        <dbReference type="ARBA" id="ARBA00013064"/>
    </source>
</evidence>
<dbReference type="InterPro" id="IPR016130">
    <property type="entry name" value="Tyr_Pase_AS"/>
</dbReference>